<keyword evidence="2" id="KW-0813">Transport</keyword>
<protein>
    <recommendedName>
        <fullName evidence="8">Cystinosin homolog</fullName>
    </recommendedName>
</protein>
<dbReference type="InterPro" id="IPR006603">
    <property type="entry name" value="PQ-loop_rpt"/>
</dbReference>
<evidence type="ECO:0000256" key="9">
    <source>
        <dbReference type="SAM" id="Phobius"/>
    </source>
</evidence>
<evidence type="ECO:0000256" key="8">
    <source>
        <dbReference type="ARBA" id="ARBA00074957"/>
    </source>
</evidence>
<keyword evidence="4" id="KW-0677">Repeat</keyword>
<dbReference type="GO" id="GO:0015184">
    <property type="term" value="F:L-cystine transmembrane transporter activity"/>
    <property type="evidence" value="ECO:0007669"/>
    <property type="project" value="TreeGrafter"/>
</dbReference>
<keyword evidence="6 9" id="KW-0472">Membrane</keyword>
<evidence type="ECO:0000313" key="11">
    <source>
        <dbReference type="Proteomes" id="UP000231279"/>
    </source>
</evidence>
<feature type="transmembrane region" description="Helical" evidence="9">
    <location>
        <begin position="7"/>
        <end position="26"/>
    </location>
</feature>
<keyword evidence="11" id="KW-1185">Reference proteome</keyword>
<comment type="caution">
    <text evidence="10">The sequence shown here is derived from an EMBL/GenBank/DDBJ whole genome shotgun (WGS) entry which is preliminary data.</text>
</comment>
<gene>
    <name evidence="10" type="ORF">CDL12_20415</name>
</gene>
<feature type="transmembrane region" description="Helical" evidence="9">
    <location>
        <begin position="125"/>
        <end position="143"/>
    </location>
</feature>
<evidence type="ECO:0000313" key="10">
    <source>
        <dbReference type="EMBL" id="PIN07022.1"/>
    </source>
</evidence>
<dbReference type="NCBIfam" id="TIGR00951">
    <property type="entry name" value="2A43"/>
    <property type="match status" value="1"/>
</dbReference>
<dbReference type="OrthoDB" id="75720at2759"/>
<proteinExistence type="predicted"/>
<dbReference type="Proteomes" id="UP000231279">
    <property type="component" value="Unassembled WGS sequence"/>
</dbReference>
<reference evidence="11" key="1">
    <citation type="journal article" date="2018" name="Gigascience">
        <title>Genome assembly of the Pink Ipe (Handroanthus impetiginosus, Bignoniaceae), a highly valued, ecologically keystone Neotropical timber forest tree.</title>
        <authorList>
            <person name="Silva-Junior O.B."/>
            <person name="Grattapaglia D."/>
            <person name="Novaes E."/>
            <person name="Collevatti R.G."/>
        </authorList>
    </citation>
    <scope>NUCLEOTIDE SEQUENCE [LARGE SCALE GENOMIC DNA]</scope>
    <source>
        <strain evidence="11">cv. UFG-1</strain>
    </source>
</reference>
<keyword evidence="3 9" id="KW-0812">Transmembrane</keyword>
<dbReference type="PANTHER" id="PTHR13131:SF8">
    <property type="entry name" value="CYSTINOSIN HOMOLOG ISOFORM X1"/>
    <property type="match status" value="1"/>
</dbReference>
<evidence type="ECO:0000256" key="7">
    <source>
        <dbReference type="ARBA" id="ARBA00023228"/>
    </source>
</evidence>
<dbReference type="InterPro" id="IPR005282">
    <property type="entry name" value="LC_transporter"/>
</dbReference>
<dbReference type="GO" id="GO:0005765">
    <property type="term" value="C:lysosomal membrane"/>
    <property type="evidence" value="ECO:0007669"/>
    <property type="project" value="UniProtKB-SubCell"/>
</dbReference>
<evidence type="ECO:0000256" key="6">
    <source>
        <dbReference type="ARBA" id="ARBA00023136"/>
    </source>
</evidence>
<keyword evidence="5 9" id="KW-1133">Transmembrane helix</keyword>
<feature type="transmembrane region" description="Helical" evidence="9">
    <location>
        <begin position="149"/>
        <end position="168"/>
    </location>
</feature>
<keyword evidence="7" id="KW-0458">Lysosome</keyword>
<evidence type="ECO:0000256" key="4">
    <source>
        <dbReference type="ARBA" id="ARBA00022737"/>
    </source>
</evidence>
<feature type="transmembrane region" description="Helical" evidence="9">
    <location>
        <begin position="93"/>
        <end position="113"/>
    </location>
</feature>
<dbReference type="STRING" id="429701.A0A2G9GP82"/>
<dbReference type="AlphaFoldDB" id="A0A2G9GP82"/>
<evidence type="ECO:0000256" key="1">
    <source>
        <dbReference type="ARBA" id="ARBA00004155"/>
    </source>
</evidence>
<evidence type="ECO:0000256" key="5">
    <source>
        <dbReference type="ARBA" id="ARBA00022989"/>
    </source>
</evidence>
<dbReference type="PANTHER" id="PTHR13131">
    <property type="entry name" value="CYSTINOSIN"/>
    <property type="match status" value="1"/>
</dbReference>
<dbReference type="FunFam" id="1.20.1280.290:FF:000018">
    <property type="entry name" value="Cystinosin homolog"/>
    <property type="match status" value="1"/>
</dbReference>
<dbReference type="Gene3D" id="1.20.1280.290">
    <property type="match status" value="2"/>
</dbReference>
<accession>A0A2G9GP82</accession>
<comment type="subcellular location">
    <subcellularLocation>
        <location evidence="1">Lysosome membrane</location>
        <topology evidence="1">Multi-pass membrane protein</topology>
    </subcellularLocation>
</comment>
<evidence type="ECO:0000256" key="3">
    <source>
        <dbReference type="ARBA" id="ARBA00022692"/>
    </source>
</evidence>
<evidence type="ECO:0000256" key="2">
    <source>
        <dbReference type="ARBA" id="ARBA00022448"/>
    </source>
</evidence>
<feature type="transmembrane region" description="Helical" evidence="9">
    <location>
        <begin position="180"/>
        <end position="203"/>
    </location>
</feature>
<organism evidence="10 11">
    <name type="scientific">Handroanthus impetiginosus</name>
    <dbReference type="NCBI Taxonomy" id="429701"/>
    <lineage>
        <taxon>Eukaryota</taxon>
        <taxon>Viridiplantae</taxon>
        <taxon>Streptophyta</taxon>
        <taxon>Embryophyta</taxon>
        <taxon>Tracheophyta</taxon>
        <taxon>Spermatophyta</taxon>
        <taxon>Magnoliopsida</taxon>
        <taxon>eudicotyledons</taxon>
        <taxon>Gunneridae</taxon>
        <taxon>Pentapetalae</taxon>
        <taxon>asterids</taxon>
        <taxon>lamiids</taxon>
        <taxon>Lamiales</taxon>
        <taxon>Bignoniaceae</taxon>
        <taxon>Crescentiina</taxon>
        <taxon>Tabebuia alliance</taxon>
        <taxon>Handroanthus</taxon>
    </lineage>
</organism>
<dbReference type="SMART" id="SM00679">
    <property type="entry name" value="CTNS"/>
    <property type="match status" value="2"/>
</dbReference>
<dbReference type="EMBL" id="NKXS01004242">
    <property type="protein sequence ID" value="PIN07022.1"/>
    <property type="molecule type" value="Genomic_DNA"/>
</dbReference>
<feature type="transmembrane region" description="Helical" evidence="9">
    <location>
        <begin position="223"/>
        <end position="243"/>
    </location>
</feature>
<name>A0A2G9GP82_9LAMI</name>
<dbReference type="Pfam" id="PF04193">
    <property type="entry name" value="PQ-loop"/>
    <property type="match status" value="2"/>
</dbReference>
<sequence>MASWNSIRLQVVSNVFGWIAFFSWSISNYPQVILNFQRKSVVGLNFDFAVLNFTKQLLYVVYNASMCFSSTVQKQYRKKYGPDEMLPVAANDLAFAMHAALVTGFTLFQITIYDRGNQKVPKISIAIVLVFYLTAAICVFIAIPKHSWFWLVSCFNTMQVVMTVIKYVPQAFFNFQRKSTSGFSIGNVLLDLLGGIANCIQMGMQSIDQGSFGNFLGNLGKTLLSLVTLFFDVVFIVQHYVLYPSKKACSEVNAELPGDIEENYEKKVDQSC</sequence>